<dbReference type="InterPro" id="IPR018957">
    <property type="entry name" value="Znf_C3HC4_RING-type"/>
</dbReference>
<organism evidence="8 9">
    <name type="scientific">Oleoguttula mirabilis</name>
    <dbReference type="NCBI Taxonomy" id="1507867"/>
    <lineage>
        <taxon>Eukaryota</taxon>
        <taxon>Fungi</taxon>
        <taxon>Dikarya</taxon>
        <taxon>Ascomycota</taxon>
        <taxon>Pezizomycotina</taxon>
        <taxon>Dothideomycetes</taxon>
        <taxon>Dothideomycetidae</taxon>
        <taxon>Mycosphaerellales</taxon>
        <taxon>Teratosphaeriaceae</taxon>
        <taxon>Oleoguttula</taxon>
    </lineage>
</organism>
<keyword evidence="9" id="KW-1185">Reference proteome</keyword>
<keyword evidence="5" id="KW-0472">Membrane</keyword>
<dbReference type="InterPro" id="IPR017907">
    <property type="entry name" value="Znf_RING_CS"/>
</dbReference>
<dbReference type="Gene3D" id="3.30.40.10">
    <property type="entry name" value="Zinc/RING finger domain, C3HC4 (zinc finger)"/>
    <property type="match status" value="1"/>
</dbReference>
<accession>A0AAV9JDR1</accession>
<dbReference type="SMART" id="SM00184">
    <property type="entry name" value="RING"/>
    <property type="match status" value="1"/>
</dbReference>
<evidence type="ECO:0000313" key="9">
    <source>
        <dbReference type="Proteomes" id="UP001324427"/>
    </source>
</evidence>
<dbReference type="PROSITE" id="PS00518">
    <property type="entry name" value="ZF_RING_1"/>
    <property type="match status" value="1"/>
</dbReference>
<dbReference type="Proteomes" id="UP001324427">
    <property type="component" value="Unassembled WGS sequence"/>
</dbReference>
<proteinExistence type="predicted"/>
<comment type="caution">
    <text evidence="8">The sequence shown here is derived from an EMBL/GenBank/DDBJ whole genome shotgun (WGS) entry which is preliminary data.</text>
</comment>
<keyword evidence="5" id="KW-0812">Transmembrane</keyword>
<reference evidence="8 9" key="1">
    <citation type="submission" date="2021-11" db="EMBL/GenBank/DDBJ databases">
        <title>Black yeast isolated from Biological Soil Crust.</title>
        <authorList>
            <person name="Kurbessoian T."/>
        </authorList>
    </citation>
    <scope>NUCLEOTIDE SEQUENCE [LARGE SCALE GENOMIC DNA]</scope>
    <source>
        <strain evidence="8 9">CCFEE 5522</strain>
    </source>
</reference>
<keyword evidence="6" id="KW-0732">Signal</keyword>
<feature type="chain" id="PRO_5043720757" description="RING-type domain-containing protein" evidence="6">
    <location>
        <begin position="24"/>
        <end position="238"/>
    </location>
</feature>
<dbReference type="GO" id="GO:0008270">
    <property type="term" value="F:zinc ion binding"/>
    <property type="evidence" value="ECO:0007669"/>
    <property type="project" value="UniProtKB-KW"/>
</dbReference>
<evidence type="ECO:0000259" key="7">
    <source>
        <dbReference type="PROSITE" id="PS50089"/>
    </source>
</evidence>
<gene>
    <name evidence="8" type="ORF">LTR36_005807</name>
</gene>
<feature type="transmembrane region" description="Helical" evidence="5">
    <location>
        <begin position="166"/>
        <end position="186"/>
    </location>
</feature>
<evidence type="ECO:0000256" key="1">
    <source>
        <dbReference type="ARBA" id="ARBA00022723"/>
    </source>
</evidence>
<dbReference type="PROSITE" id="PS50089">
    <property type="entry name" value="ZF_RING_2"/>
    <property type="match status" value="1"/>
</dbReference>
<dbReference type="EMBL" id="JAVFHQ010000034">
    <property type="protein sequence ID" value="KAK4543257.1"/>
    <property type="molecule type" value="Genomic_DNA"/>
</dbReference>
<name>A0AAV9JDR1_9PEZI</name>
<feature type="signal peptide" evidence="6">
    <location>
        <begin position="1"/>
        <end position="23"/>
    </location>
</feature>
<feature type="domain" description="RING-type" evidence="7">
    <location>
        <begin position="84"/>
        <end position="123"/>
    </location>
</feature>
<evidence type="ECO:0000256" key="2">
    <source>
        <dbReference type="ARBA" id="ARBA00022771"/>
    </source>
</evidence>
<keyword evidence="1" id="KW-0479">Metal-binding</keyword>
<protein>
    <recommendedName>
        <fullName evidence="7">RING-type domain-containing protein</fullName>
    </recommendedName>
</protein>
<keyword evidence="5" id="KW-1133">Transmembrane helix</keyword>
<dbReference type="AlphaFoldDB" id="A0AAV9JDR1"/>
<keyword evidence="3" id="KW-0862">Zinc</keyword>
<feature type="transmembrane region" description="Helical" evidence="5">
    <location>
        <begin position="137"/>
        <end position="160"/>
    </location>
</feature>
<sequence length="238" mass="26954">MDLSDVIASSWVFLLHTLPSVLSSLPAILNSSLFICAGSVYATCYYLFGRETTVDAPTKGEPPSRTYFFEHCYKLPLATIYNDCSICWEPPTAPVELKPCGHIYCDACIKRWFNAGHKTCPYCMQTLWIERNSKAEIFCKLFVATTYLSVVMTIIVLLFARDLSRFFIVSASFGIMANLIILMQYLDAAKRWQGRWWRHLFDLPNGGTANTVTTSGAAIEMAVVTFAWLWWISAHVRV</sequence>
<feature type="transmembrane region" description="Helical" evidence="5">
    <location>
        <begin position="27"/>
        <end position="48"/>
    </location>
</feature>
<dbReference type="Pfam" id="PF00097">
    <property type="entry name" value="zf-C3HC4"/>
    <property type="match status" value="1"/>
</dbReference>
<evidence type="ECO:0000256" key="4">
    <source>
        <dbReference type="PROSITE-ProRule" id="PRU00175"/>
    </source>
</evidence>
<dbReference type="SUPFAM" id="SSF57850">
    <property type="entry name" value="RING/U-box"/>
    <property type="match status" value="1"/>
</dbReference>
<keyword evidence="2 4" id="KW-0863">Zinc-finger</keyword>
<evidence type="ECO:0000256" key="6">
    <source>
        <dbReference type="SAM" id="SignalP"/>
    </source>
</evidence>
<evidence type="ECO:0000313" key="8">
    <source>
        <dbReference type="EMBL" id="KAK4543257.1"/>
    </source>
</evidence>
<dbReference type="InterPro" id="IPR001841">
    <property type="entry name" value="Znf_RING"/>
</dbReference>
<evidence type="ECO:0000256" key="3">
    <source>
        <dbReference type="ARBA" id="ARBA00022833"/>
    </source>
</evidence>
<evidence type="ECO:0000256" key="5">
    <source>
        <dbReference type="SAM" id="Phobius"/>
    </source>
</evidence>
<dbReference type="InterPro" id="IPR013083">
    <property type="entry name" value="Znf_RING/FYVE/PHD"/>
</dbReference>